<dbReference type="Pfam" id="PF22003">
    <property type="entry name" value="MrkDrd"/>
    <property type="match status" value="1"/>
</dbReference>
<evidence type="ECO:0000313" key="9">
    <source>
        <dbReference type="Proteomes" id="UP000005012"/>
    </source>
</evidence>
<evidence type="ECO:0000259" key="6">
    <source>
        <dbReference type="Pfam" id="PF00419"/>
    </source>
</evidence>
<dbReference type="InterPro" id="IPR050263">
    <property type="entry name" value="Bact_Fimbrial_Adh_Pro"/>
</dbReference>
<organism evidence="8 9">
    <name type="scientific">Providencia stuartii (strain MRSN 2154)</name>
    <dbReference type="NCBI Taxonomy" id="1157951"/>
    <lineage>
        <taxon>Bacteria</taxon>
        <taxon>Pseudomonadati</taxon>
        <taxon>Pseudomonadota</taxon>
        <taxon>Gammaproteobacteria</taxon>
        <taxon>Enterobacterales</taxon>
        <taxon>Morganellaceae</taxon>
        <taxon>Providencia</taxon>
    </lineage>
</organism>
<dbReference type="EMBL" id="CP003488">
    <property type="protein sequence ID" value="AFH95886.1"/>
    <property type="molecule type" value="Genomic_DNA"/>
</dbReference>
<feature type="signal peptide" evidence="5">
    <location>
        <begin position="1"/>
        <end position="21"/>
    </location>
</feature>
<evidence type="ECO:0000256" key="5">
    <source>
        <dbReference type="SAM" id="SignalP"/>
    </source>
</evidence>
<dbReference type="SUPFAM" id="SSF49401">
    <property type="entry name" value="Bacterial adhesins"/>
    <property type="match status" value="1"/>
</dbReference>
<feature type="domain" description="Fimbrial-type adhesion" evidence="6">
    <location>
        <begin position="184"/>
        <end position="321"/>
    </location>
</feature>
<dbReference type="InterPro" id="IPR036937">
    <property type="entry name" value="Adhesion_dom_fimbrial_sf"/>
</dbReference>
<dbReference type="RefSeq" id="WP_014658312.1">
    <property type="nucleotide sequence ID" value="NC_017731.1"/>
</dbReference>
<dbReference type="Gene3D" id="2.60.40.1090">
    <property type="entry name" value="Fimbrial-type adhesion domain"/>
    <property type="match status" value="1"/>
</dbReference>
<dbReference type="Gene3D" id="2.60.40.3310">
    <property type="match status" value="1"/>
</dbReference>
<gene>
    <name evidence="8" type="ordered locus">S70_20510</name>
</gene>
<name>A0A140STC4_PROSM</name>
<dbReference type="KEGG" id="psi:S70_20510"/>
<evidence type="ECO:0000256" key="3">
    <source>
        <dbReference type="ARBA" id="ARBA00022729"/>
    </source>
</evidence>
<evidence type="ECO:0000313" key="8">
    <source>
        <dbReference type="EMBL" id="AFH95886.1"/>
    </source>
</evidence>
<dbReference type="PANTHER" id="PTHR33420">
    <property type="entry name" value="FIMBRIAL SUBUNIT ELFA-RELATED"/>
    <property type="match status" value="1"/>
</dbReference>
<protein>
    <submittedName>
        <fullName evidence="8">Uncharacterized protein</fullName>
    </submittedName>
</protein>
<proteinExistence type="inferred from homology"/>
<dbReference type="Pfam" id="PF00419">
    <property type="entry name" value="Fimbrial"/>
    <property type="match status" value="1"/>
</dbReference>
<accession>A0A140STC4</accession>
<keyword evidence="4" id="KW-0281">Fimbrium</keyword>
<dbReference type="PANTHER" id="PTHR33420:SF3">
    <property type="entry name" value="FIMBRIAL SUBUNIT ELFA"/>
    <property type="match status" value="1"/>
</dbReference>
<dbReference type="OrthoDB" id="8970968at2"/>
<feature type="domain" description="MrkD-like receptor binding" evidence="7">
    <location>
        <begin position="37"/>
        <end position="163"/>
    </location>
</feature>
<dbReference type="HOGENOM" id="CLU_058392_0_2_6"/>
<comment type="subcellular location">
    <subcellularLocation>
        <location evidence="1">Fimbrium</location>
    </subcellularLocation>
</comment>
<dbReference type="InterPro" id="IPR054160">
    <property type="entry name" value="MrkD_recept-bd"/>
</dbReference>
<sequence length="322" mass="35389">MMTLISRLWPCCIFVTHNAYASQCQYVPNFTPHHTVLSLGTVTVPHRLAVGSVIQEVTLNGLSDNPIMVDCRSPVQAKWENSQFPLLSNGYNSIYQTNIDGIGLRFISQGAAFSRDKLPFVNDSPNACHITSHRYSYCGNALNGIRVQLVKTKNITGSGILSSHRLIEASIGHLPVQSYRFLNTKIVTPSCELLEKHKRVKMKKVKQSQFRGIGSHSAPVSFYLTLNCSGETSVGIILSGRASHSADHSVIALDKRPDSAQGIGLQLRFQGEPIPLNKVFNLGTSFDRSPYAIYFEAQYVQIHPSVSAGKANATATLQIVYP</sequence>
<dbReference type="Proteomes" id="UP000005012">
    <property type="component" value="Chromosome"/>
</dbReference>
<reference evidence="9" key="2">
    <citation type="submission" date="2012-04" db="EMBL/GenBank/DDBJ databases">
        <title>Complete genome sequence of Providencia stuartii clinical isolate MRSN 2154.</title>
        <authorList>
            <person name="Clifford R.J."/>
            <person name="Hang J."/>
            <person name="Riley M.C."/>
            <person name="Onmus-Leone F."/>
            <person name="Kuschner R.A."/>
            <person name="Lesho E.P."/>
            <person name="Waterman P.E."/>
        </authorList>
    </citation>
    <scope>NUCLEOTIDE SEQUENCE [LARGE SCALE GENOMIC DNA]</scope>
    <source>
        <strain evidence="9">MRSN 2154</strain>
    </source>
</reference>
<dbReference type="InterPro" id="IPR000259">
    <property type="entry name" value="Adhesion_dom_fimbrial"/>
</dbReference>
<dbReference type="InterPro" id="IPR008966">
    <property type="entry name" value="Adhesion_dom_sf"/>
</dbReference>
<reference evidence="8 9" key="1">
    <citation type="journal article" date="2012" name="J. Bacteriol.">
        <title>Complete Genome Sequence of Providencia stuartii Clinical Isolate MRSN 2154.</title>
        <authorList>
            <person name="Clifford R.J."/>
            <person name="Hang J."/>
            <person name="Riley M.C."/>
            <person name="Onmus-Leone F."/>
            <person name="Kuschner R.A."/>
            <person name="Lesho E.P."/>
            <person name="Waterman P.E."/>
        </authorList>
    </citation>
    <scope>NUCLEOTIDE SEQUENCE [LARGE SCALE GENOMIC DNA]</scope>
    <source>
        <strain evidence="8 9">MRSN 2154</strain>
    </source>
</reference>
<comment type="similarity">
    <text evidence="2">Belongs to the fimbrial protein family.</text>
</comment>
<dbReference type="GO" id="GO:0043709">
    <property type="term" value="P:cell adhesion involved in single-species biofilm formation"/>
    <property type="evidence" value="ECO:0007669"/>
    <property type="project" value="TreeGrafter"/>
</dbReference>
<evidence type="ECO:0000256" key="1">
    <source>
        <dbReference type="ARBA" id="ARBA00004561"/>
    </source>
</evidence>
<dbReference type="GO" id="GO:0009289">
    <property type="term" value="C:pilus"/>
    <property type="evidence" value="ECO:0007669"/>
    <property type="project" value="UniProtKB-SubCell"/>
</dbReference>
<dbReference type="GeneID" id="93519385"/>
<dbReference type="AlphaFoldDB" id="A0A140STC4"/>
<evidence type="ECO:0000259" key="7">
    <source>
        <dbReference type="Pfam" id="PF22003"/>
    </source>
</evidence>
<evidence type="ECO:0000256" key="4">
    <source>
        <dbReference type="ARBA" id="ARBA00023263"/>
    </source>
</evidence>
<feature type="chain" id="PRO_5007305203" evidence="5">
    <location>
        <begin position="22"/>
        <end position="322"/>
    </location>
</feature>
<keyword evidence="3 5" id="KW-0732">Signal</keyword>
<dbReference type="PATRIC" id="fig|1157951.4.peg.4125"/>
<evidence type="ECO:0000256" key="2">
    <source>
        <dbReference type="ARBA" id="ARBA00006671"/>
    </source>
</evidence>